<keyword evidence="2" id="KW-1185">Reference proteome</keyword>
<organism evidence="3">
    <name type="scientific">Schistocephalus solidus</name>
    <name type="common">Tapeworm</name>
    <dbReference type="NCBI Taxonomy" id="70667"/>
    <lineage>
        <taxon>Eukaryota</taxon>
        <taxon>Metazoa</taxon>
        <taxon>Spiralia</taxon>
        <taxon>Lophotrochozoa</taxon>
        <taxon>Platyhelminthes</taxon>
        <taxon>Cestoda</taxon>
        <taxon>Eucestoda</taxon>
        <taxon>Diphyllobothriidea</taxon>
        <taxon>Diphyllobothriidae</taxon>
        <taxon>Schistocephalus</taxon>
    </lineage>
</organism>
<evidence type="ECO:0000313" key="2">
    <source>
        <dbReference type="Proteomes" id="UP000275846"/>
    </source>
</evidence>
<dbReference type="EMBL" id="UYSU01038985">
    <property type="protein sequence ID" value="VDM00834.1"/>
    <property type="molecule type" value="Genomic_DNA"/>
</dbReference>
<dbReference type="AlphaFoldDB" id="A0A183TDA0"/>
<gene>
    <name evidence="1" type="ORF">SSLN_LOCUS14448</name>
</gene>
<evidence type="ECO:0000313" key="3">
    <source>
        <dbReference type="WBParaSite" id="SSLN_0001499501-mRNA-1"/>
    </source>
</evidence>
<sequence length="138" mass="15583">MLESVSAFREELVSIPPTLSSDEWSSTEFWSPSLSFYELCTVGQLRGDLIQTYRIIRGRECALEFADFFELAETQHLWGHPFKLQTSPTLENLDTFLQFCNPDDGLEFQLMIEAGSDGFASLIGGLCSQQGRISMRIS</sequence>
<reference evidence="3" key="1">
    <citation type="submission" date="2016-06" db="UniProtKB">
        <authorList>
            <consortium name="WormBaseParasite"/>
        </authorList>
    </citation>
    <scope>IDENTIFICATION</scope>
</reference>
<protein>
    <submittedName>
        <fullName evidence="1 3">Uncharacterized protein</fullName>
    </submittedName>
</protein>
<dbReference type="WBParaSite" id="SSLN_0001499501-mRNA-1">
    <property type="protein sequence ID" value="SSLN_0001499501-mRNA-1"/>
    <property type="gene ID" value="SSLN_0001499501"/>
</dbReference>
<accession>A0A183TDA0</accession>
<name>A0A183TDA0_SCHSO</name>
<proteinExistence type="predicted"/>
<reference evidence="1 2" key="2">
    <citation type="submission" date="2018-11" db="EMBL/GenBank/DDBJ databases">
        <authorList>
            <consortium name="Pathogen Informatics"/>
        </authorList>
    </citation>
    <scope>NUCLEOTIDE SEQUENCE [LARGE SCALE GENOMIC DNA]</scope>
    <source>
        <strain evidence="1 2">NST_G2</strain>
    </source>
</reference>
<evidence type="ECO:0000313" key="1">
    <source>
        <dbReference type="EMBL" id="VDM00834.1"/>
    </source>
</evidence>
<dbReference type="Proteomes" id="UP000275846">
    <property type="component" value="Unassembled WGS sequence"/>
</dbReference>